<dbReference type="PIRSF" id="PIRSF001227">
    <property type="entry name" value="Pen_acylase"/>
    <property type="match status" value="1"/>
</dbReference>
<feature type="binding site" evidence="5">
    <location>
        <position position="340"/>
    </location>
    <ligand>
        <name>Ca(2+)</name>
        <dbReference type="ChEBI" id="CHEBI:29108"/>
    </ligand>
</feature>
<feature type="region of interest" description="Disordered" evidence="6">
    <location>
        <begin position="806"/>
        <end position="830"/>
    </location>
</feature>
<dbReference type="EMBL" id="BAEE01000004">
    <property type="protein sequence ID" value="GAB08194.1"/>
    <property type="molecule type" value="Genomic_DNA"/>
</dbReference>
<sequence length="830" mass="89135">MTVQYEHETIRDEWGIPHVWGTTAAGVVYGQGRACAQDRAWQIEFLRLRAEGRTAEAFGPIAVEWDRFARRSGMDRSARAVYERSTPRTRELLDAYVAGVNSALESSRAPELDELDHRPSPWQPWTPIAVFLMHHILFGRFTTKLWRVQTARAFGRDGLTMFDFEGDGPLSADAPDLPDEEFVADLLAGLADRGLDTGLPGGGLDTPSRFAPRHSTTDNADRAQDPADRAQDPADRAQDPADRAQDPADRAQNPADCAHPGDAISGSNAWGVTSARTSTGGALIAGDPHRFLELPGIYLQCQLGCPEFDVVGFAFAGVPGVPHFAHAQEVAWAITNAMGDYQDLYREKLARDGDGITALTPDGVQPAQSWTETIAVRGGDDVSVEIVVTENGPVILGGADEGYALSLRSPMLAGSEGFSFDAVLDLLFARSIADVEDALESWSEPVNRIVIADAEGRVHRQVVGAMPRRASENYWLPVPGWDERYRWAGYHAASVADESFDGEVADSAVIANQRITDCPPLQPVTTEAVAPGRANRITELLADDENVSVDACTEIHRDVYLDDASDLVDLIKPLTGLSAGAEQIRARLVDWDRSMAADSVEAYLFAALRTRLVGPIAGHDALAKLREPHGFSPIFDPWFAPHPRIGAAFATVLSRSAGLGVDTAGLAATSLESLAETTGGGADAPTWGEHHRFAPIHGFDLMGASPAHPELAARVRPDRAPLGGDAECVFANASAVGFDDQCRVGSAARYVWDLADRDRGRWIVPMGVDGDPGAAHFQDQLPLWARGETIPVVSDWAVLREVRGASDGADPSVSDVHASEAAAATPGGSR</sequence>
<evidence type="ECO:0000313" key="7">
    <source>
        <dbReference type="EMBL" id="GAB08194.1"/>
    </source>
</evidence>
<dbReference type="InterPro" id="IPR002692">
    <property type="entry name" value="S45"/>
</dbReference>
<evidence type="ECO:0000256" key="1">
    <source>
        <dbReference type="ARBA" id="ARBA00006586"/>
    </source>
</evidence>
<dbReference type="Gene3D" id="1.10.1400.10">
    <property type="match status" value="1"/>
</dbReference>
<evidence type="ECO:0000313" key="8">
    <source>
        <dbReference type="Proteomes" id="UP000035088"/>
    </source>
</evidence>
<dbReference type="SUPFAM" id="SSF56235">
    <property type="entry name" value="N-terminal nucleophile aminohydrolases (Ntn hydrolases)"/>
    <property type="match status" value="1"/>
</dbReference>
<evidence type="ECO:0000256" key="2">
    <source>
        <dbReference type="ARBA" id="ARBA00022801"/>
    </source>
</evidence>
<dbReference type="Gene3D" id="2.30.120.10">
    <property type="match status" value="1"/>
</dbReference>
<evidence type="ECO:0000256" key="5">
    <source>
        <dbReference type="PIRSR" id="PIRSR001227-2"/>
    </source>
</evidence>
<evidence type="ECO:0000256" key="3">
    <source>
        <dbReference type="ARBA" id="ARBA00023145"/>
    </source>
</evidence>
<dbReference type="GO" id="GO:0016811">
    <property type="term" value="F:hydrolase activity, acting on carbon-nitrogen (but not peptide) bonds, in linear amides"/>
    <property type="evidence" value="ECO:0007669"/>
    <property type="project" value="InterPro"/>
</dbReference>
<proteinExistence type="inferred from homology"/>
<keyword evidence="3" id="KW-0865">Zymogen</keyword>
<dbReference type="InterPro" id="IPR043146">
    <property type="entry name" value="Penicillin_amidase_N_B-knob"/>
</dbReference>
<comment type="cofactor">
    <cofactor evidence="5">
        <name>Ca(2+)</name>
        <dbReference type="ChEBI" id="CHEBI:29108"/>
    </cofactor>
    <text evidence="5">Binds 1 Ca(2+) ion per dimer.</text>
</comment>
<feature type="binding site" evidence="5">
    <location>
        <position position="343"/>
    </location>
    <ligand>
        <name>Ca(2+)</name>
        <dbReference type="ChEBI" id="CHEBI:29108"/>
    </ligand>
</feature>
<organism evidence="7 8">
    <name type="scientific">Gordonia araii NBRC 100433</name>
    <dbReference type="NCBI Taxonomy" id="1073574"/>
    <lineage>
        <taxon>Bacteria</taxon>
        <taxon>Bacillati</taxon>
        <taxon>Actinomycetota</taxon>
        <taxon>Actinomycetes</taxon>
        <taxon>Mycobacteriales</taxon>
        <taxon>Gordoniaceae</taxon>
        <taxon>Gordonia</taxon>
    </lineage>
</organism>
<dbReference type="GO" id="GO:0046872">
    <property type="term" value="F:metal ion binding"/>
    <property type="evidence" value="ECO:0007669"/>
    <property type="project" value="UniProtKB-KW"/>
</dbReference>
<dbReference type="GO" id="GO:0017000">
    <property type="term" value="P:antibiotic biosynthetic process"/>
    <property type="evidence" value="ECO:0007669"/>
    <property type="project" value="InterPro"/>
</dbReference>
<name>G7GX69_9ACTN</name>
<dbReference type="Gene3D" id="1.10.439.10">
    <property type="entry name" value="Penicillin Amidohydrolase, domain 1"/>
    <property type="match status" value="1"/>
</dbReference>
<keyword evidence="5" id="KW-0479">Metal-binding</keyword>
<dbReference type="Proteomes" id="UP000035088">
    <property type="component" value="Unassembled WGS sequence"/>
</dbReference>
<dbReference type="InterPro" id="IPR043147">
    <property type="entry name" value="Penicillin_amidase_A-knob"/>
</dbReference>
<feature type="active site" description="Nucleophile" evidence="4">
    <location>
        <position position="267"/>
    </location>
</feature>
<dbReference type="InterPro" id="IPR023343">
    <property type="entry name" value="Penicillin_amidase_dom1"/>
</dbReference>
<keyword evidence="8" id="KW-1185">Reference proteome</keyword>
<dbReference type="RefSeq" id="WP_007320274.1">
    <property type="nucleotide sequence ID" value="NZ_BAEE01000004.1"/>
</dbReference>
<accession>G7GX69</accession>
<keyword evidence="5" id="KW-0106">Calcium</keyword>
<protein>
    <submittedName>
        <fullName evidence="7">Putative penicillin amidase</fullName>
    </submittedName>
</protein>
<dbReference type="MEROPS" id="S45.003"/>
<feature type="compositionally biased region" description="Basic and acidic residues" evidence="6">
    <location>
        <begin position="215"/>
        <end position="249"/>
    </location>
</feature>
<comment type="similarity">
    <text evidence="1">Belongs to the peptidase S45 family.</text>
</comment>
<evidence type="ECO:0000256" key="4">
    <source>
        <dbReference type="PIRSR" id="PIRSR001227-1"/>
    </source>
</evidence>
<feature type="region of interest" description="Disordered" evidence="6">
    <location>
        <begin position="198"/>
        <end position="270"/>
    </location>
</feature>
<dbReference type="InterPro" id="IPR014395">
    <property type="entry name" value="Pen/GL7ACA/AHL_acylase"/>
</dbReference>
<dbReference type="PANTHER" id="PTHR34218">
    <property type="entry name" value="PEPTIDASE S45 PENICILLIN AMIDASE"/>
    <property type="match status" value="1"/>
</dbReference>
<evidence type="ECO:0000256" key="6">
    <source>
        <dbReference type="SAM" id="MobiDB-lite"/>
    </source>
</evidence>
<comment type="caution">
    <text evidence="7">The sequence shown here is derived from an EMBL/GenBank/DDBJ whole genome shotgun (WGS) entry which is preliminary data.</text>
</comment>
<gene>
    <name evidence="7" type="ORF">GOARA_004_00340</name>
</gene>
<dbReference type="Gene3D" id="3.60.20.10">
    <property type="entry name" value="Glutamine Phosphoribosylpyrophosphate, subunit 1, domain 1"/>
    <property type="match status" value="1"/>
</dbReference>
<dbReference type="AlphaFoldDB" id="G7GX69"/>
<reference evidence="7 8" key="1">
    <citation type="submission" date="2011-11" db="EMBL/GenBank/DDBJ databases">
        <title>Whole genome shotgun sequence of Gordonia araii NBRC 100433.</title>
        <authorList>
            <person name="Yoshida Y."/>
            <person name="Hosoyama A."/>
            <person name="Tsuchikane K."/>
            <person name="Katsumata H."/>
            <person name="Yamazaki S."/>
            <person name="Fujita N."/>
        </authorList>
    </citation>
    <scope>NUCLEOTIDE SEQUENCE [LARGE SCALE GENOMIC DNA]</scope>
    <source>
        <strain evidence="7 8">NBRC 100433</strain>
    </source>
</reference>
<keyword evidence="2" id="KW-0378">Hydrolase</keyword>
<dbReference type="OrthoDB" id="9759796at2"/>
<dbReference type="Pfam" id="PF01804">
    <property type="entry name" value="Penicil_amidase"/>
    <property type="match status" value="1"/>
</dbReference>
<dbReference type="PANTHER" id="PTHR34218:SF4">
    <property type="entry name" value="ACYL-HOMOSERINE LACTONE ACYLASE QUIP"/>
    <property type="match status" value="1"/>
</dbReference>
<dbReference type="InterPro" id="IPR029055">
    <property type="entry name" value="Ntn_hydrolases_N"/>
</dbReference>
<dbReference type="STRING" id="1073574.GOARA_004_00340"/>